<dbReference type="RefSeq" id="WP_123668499.1">
    <property type="nucleotide sequence ID" value="NZ_RJKE01000001.1"/>
</dbReference>
<dbReference type="Proteomes" id="UP000272400">
    <property type="component" value="Unassembled WGS sequence"/>
</dbReference>
<dbReference type="EMBL" id="RJKE01000001">
    <property type="protein sequence ID" value="ROO89395.1"/>
    <property type="molecule type" value="Genomic_DNA"/>
</dbReference>
<accession>A0A3N1D790</accession>
<evidence type="ECO:0000313" key="3">
    <source>
        <dbReference type="Proteomes" id="UP000272400"/>
    </source>
</evidence>
<evidence type="ECO:0000313" key="2">
    <source>
        <dbReference type="EMBL" id="ROO89395.1"/>
    </source>
</evidence>
<dbReference type="InterPro" id="IPR041581">
    <property type="entry name" value="Glyoxalase_6"/>
</dbReference>
<comment type="caution">
    <text evidence="2">The sequence shown here is derived from an EMBL/GenBank/DDBJ whole genome shotgun (WGS) entry which is preliminary data.</text>
</comment>
<organism evidence="2 3">
    <name type="scientific">Actinocorallia herbida</name>
    <dbReference type="NCBI Taxonomy" id="58109"/>
    <lineage>
        <taxon>Bacteria</taxon>
        <taxon>Bacillati</taxon>
        <taxon>Actinomycetota</taxon>
        <taxon>Actinomycetes</taxon>
        <taxon>Streptosporangiales</taxon>
        <taxon>Thermomonosporaceae</taxon>
        <taxon>Actinocorallia</taxon>
    </lineage>
</organism>
<dbReference type="AlphaFoldDB" id="A0A3N1D790"/>
<dbReference type="PANTHER" id="PTHR35908:SF1">
    <property type="entry name" value="CONSERVED PROTEIN"/>
    <property type="match status" value="1"/>
</dbReference>
<protein>
    <recommendedName>
        <fullName evidence="1">Glyoxalase-like domain-containing protein</fullName>
    </recommendedName>
</protein>
<keyword evidence="3" id="KW-1185">Reference proteome</keyword>
<evidence type="ECO:0000259" key="1">
    <source>
        <dbReference type="Pfam" id="PF18029"/>
    </source>
</evidence>
<name>A0A3N1D790_9ACTN</name>
<dbReference type="OrthoDB" id="3212826at2"/>
<dbReference type="Pfam" id="PF18029">
    <property type="entry name" value="Glyoxalase_6"/>
    <property type="match status" value="2"/>
</dbReference>
<dbReference type="PANTHER" id="PTHR35908">
    <property type="entry name" value="HYPOTHETICAL FUSION PROTEIN"/>
    <property type="match status" value="1"/>
</dbReference>
<dbReference type="SUPFAM" id="SSF54593">
    <property type="entry name" value="Glyoxalase/Bleomycin resistance protein/Dihydroxybiphenyl dioxygenase"/>
    <property type="match status" value="1"/>
</dbReference>
<feature type="domain" description="Glyoxalase-like" evidence="1">
    <location>
        <begin position="117"/>
        <end position="216"/>
    </location>
</feature>
<dbReference type="Gene3D" id="3.10.180.10">
    <property type="entry name" value="2,3-Dihydroxybiphenyl 1,2-Dioxygenase, domain 1"/>
    <property type="match status" value="2"/>
</dbReference>
<reference evidence="2 3" key="1">
    <citation type="submission" date="2018-11" db="EMBL/GenBank/DDBJ databases">
        <title>Sequencing the genomes of 1000 actinobacteria strains.</title>
        <authorList>
            <person name="Klenk H.-P."/>
        </authorList>
    </citation>
    <scope>NUCLEOTIDE SEQUENCE [LARGE SCALE GENOMIC DNA]</scope>
    <source>
        <strain evidence="2 3">DSM 44254</strain>
    </source>
</reference>
<proteinExistence type="predicted"/>
<dbReference type="InterPro" id="IPR029068">
    <property type="entry name" value="Glyas_Bleomycin-R_OHBP_Dase"/>
</dbReference>
<sequence length="218" mass="23761">MTIATFKDLCLDAGDAAALGAFWGRLLGLADEPDGEGDSVLRGPDPRQTIWINRVPEAKTVKHRVHLDVLPSTGIAGLEALGARVLAREPEWTVMADPEGGEFCVFPGPAEGRIRSLVIDSADPAAQAAWWAAALGAEAAQEDGWWSVRKIPESPFDSWDFVPVPEPKTLKNRLHWDVTGEVSDLVRAGARVLREQDAEIRWTVMADPEGNEFCVFGH</sequence>
<gene>
    <name evidence="2" type="ORF">EDD29_7085</name>
</gene>
<feature type="domain" description="Glyoxalase-like" evidence="1">
    <location>
        <begin position="9"/>
        <end position="106"/>
    </location>
</feature>